<feature type="domain" description="Tyrosine specific protein phosphatases" evidence="2">
    <location>
        <begin position="15"/>
        <end position="62"/>
    </location>
</feature>
<dbReference type="InterPro" id="IPR050348">
    <property type="entry name" value="Protein-Tyr_Phosphatase"/>
</dbReference>
<dbReference type="InterPro" id="IPR029021">
    <property type="entry name" value="Prot-tyrosine_phosphatase-like"/>
</dbReference>
<protein>
    <submittedName>
        <fullName evidence="3">Receptor-type tyrosine-protein phosphatase U</fullName>
    </submittedName>
</protein>
<dbReference type="InterPro" id="IPR000242">
    <property type="entry name" value="PTP_cat"/>
</dbReference>
<dbReference type="Proteomes" id="UP000440578">
    <property type="component" value="Unassembled WGS sequence"/>
</dbReference>
<sequence>MFPQNLASSEKHRDGAGRSGVFLAIDANIELAEEDGVFDVYGYLKKMRQSRRGLIETIDQYKFVYDTLEEFVTCGYSSFPVSELSQRLKEKAVKGPDKLNDYQREFNQICRQVPKFTIGDCAGGHRADNRHKNRDVMIVPPDNFRPYLTSFQGTSATDYINAVFVDEYNRAREYIVTEWPLRSTQSDFWSLVYDHDCNSIVVLTSPGDSSGCTHPREYIVTEWPLAHTVPDLWSMVYDHDCSAVVVLCNPETSPSFPHFWPESTRSKKYGAVFTVEHISHQHYQNIKSWIFKINKKEIAPYRKTISTNVDPQQGSQAEVKTCQLFQLTCWPAGYKVPTSTNALVELMNMVERWRQRSGYGPVVVVSPDGQCRAGVYCAANACIEQVIQHGEVDVFQAVKTVRRHRPQLISNMSSEHNCAGRWLIGLELICLVQYLVQHYVPTWFVIRQHNACTEGSKNVYRSIELLRGLPQDIQDIIRPVISRNGYWAHPEQLLLAMVADEDREIRTAAIQHIRAAREREKEGQEVRKFTLPTINFGAQRV</sequence>
<dbReference type="OrthoDB" id="6144703at2759"/>
<dbReference type="EMBL" id="VIIS01001392">
    <property type="protein sequence ID" value="KAF0299123.1"/>
    <property type="molecule type" value="Genomic_DNA"/>
</dbReference>
<dbReference type="PROSITE" id="PS50055">
    <property type="entry name" value="TYR_PHOSPHATASE_PTP"/>
    <property type="match status" value="2"/>
</dbReference>
<dbReference type="PROSITE" id="PS50056">
    <property type="entry name" value="TYR_PHOSPHATASE_2"/>
    <property type="match status" value="2"/>
</dbReference>
<feature type="domain" description="Tyrosine-protein phosphatase" evidence="1">
    <location>
        <begin position="1"/>
        <end position="71"/>
    </location>
</feature>
<dbReference type="PANTHER" id="PTHR19134">
    <property type="entry name" value="RECEPTOR-TYPE TYROSINE-PROTEIN PHOSPHATASE"/>
    <property type="match status" value="1"/>
</dbReference>
<dbReference type="Pfam" id="PF00102">
    <property type="entry name" value="Y_phosphatase"/>
    <property type="match status" value="3"/>
</dbReference>
<feature type="domain" description="Tyrosine-protein phosphatase" evidence="1">
    <location>
        <begin position="102"/>
        <end position="416"/>
    </location>
</feature>
<proteinExistence type="predicted"/>
<dbReference type="InterPro" id="IPR003595">
    <property type="entry name" value="Tyr_Pase_cat"/>
</dbReference>
<keyword evidence="3" id="KW-0675">Receptor</keyword>
<accession>A0A6A4VZR6</accession>
<dbReference type="SMART" id="SM00194">
    <property type="entry name" value="PTPc"/>
    <property type="match status" value="1"/>
</dbReference>
<dbReference type="GO" id="GO:0004725">
    <property type="term" value="F:protein tyrosine phosphatase activity"/>
    <property type="evidence" value="ECO:0007669"/>
    <property type="project" value="InterPro"/>
</dbReference>
<name>A0A6A4VZR6_AMPAM</name>
<dbReference type="PANTHER" id="PTHR19134:SF561">
    <property type="entry name" value="PROTEIN TYROSINE PHOSPHATASE 36E, ISOFORM A"/>
    <property type="match status" value="1"/>
</dbReference>
<dbReference type="AlphaFoldDB" id="A0A6A4VZR6"/>
<feature type="domain" description="Tyrosine specific protein phosphatases" evidence="2">
    <location>
        <begin position="344"/>
        <end position="416"/>
    </location>
</feature>
<dbReference type="SUPFAM" id="SSF52799">
    <property type="entry name" value="(Phosphotyrosine protein) phosphatases II"/>
    <property type="match status" value="3"/>
</dbReference>
<comment type="caution">
    <text evidence="3">The sequence shown here is derived from an EMBL/GenBank/DDBJ whole genome shotgun (WGS) entry which is preliminary data.</text>
</comment>
<keyword evidence="4" id="KW-1185">Reference proteome</keyword>
<dbReference type="SMART" id="SM00404">
    <property type="entry name" value="PTPc_motif"/>
    <property type="match status" value="2"/>
</dbReference>
<organism evidence="3 4">
    <name type="scientific">Amphibalanus amphitrite</name>
    <name type="common">Striped barnacle</name>
    <name type="synonym">Balanus amphitrite</name>
    <dbReference type="NCBI Taxonomy" id="1232801"/>
    <lineage>
        <taxon>Eukaryota</taxon>
        <taxon>Metazoa</taxon>
        <taxon>Ecdysozoa</taxon>
        <taxon>Arthropoda</taxon>
        <taxon>Crustacea</taxon>
        <taxon>Multicrustacea</taxon>
        <taxon>Cirripedia</taxon>
        <taxon>Thoracica</taxon>
        <taxon>Thoracicalcarea</taxon>
        <taxon>Balanomorpha</taxon>
        <taxon>Balanoidea</taxon>
        <taxon>Balanidae</taxon>
        <taxon>Amphibalaninae</taxon>
        <taxon>Amphibalanus</taxon>
    </lineage>
</organism>
<evidence type="ECO:0000259" key="1">
    <source>
        <dbReference type="PROSITE" id="PS50055"/>
    </source>
</evidence>
<dbReference type="Gene3D" id="3.90.190.10">
    <property type="entry name" value="Protein tyrosine phosphatase superfamily"/>
    <property type="match status" value="3"/>
</dbReference>
<evidence type="ECO:0000313" key="3">
    <source>
        <dbReference type="EMBL" id="KAF0299123.1"/>
    </source>
</evidence>
<evidence type="ECO:0000313" key="4">
    <source>
        <dbReference type="Proteomes" id="UP000440578"/>
    </source>
</evidence>
<dbReference type="PRINTS" id="PR00700">
    <property type="entry name" value="PRTYPHPHTASE"/>
</dbReference>
<dbReference type="InterPro" id="IPR000387">
    <property type="entry name" value="Tyr_Pase_dom"/>
</dbReference>
<gene>
    <name evidence="3" type="primary">PTPRU_2</name>
    <name evidence="3" type="ORF">FJT64_003580</name>
</gene>
<evidence type="ECO:0000259" key="2">
    <source>
        <dbReference type="PROSITE" id="PS50056"/>
    </source>
</evidence>
<reference evidence="3 4" key="1">
    <citation type="submission" date="2019-07" db="EMBL/GenBank/DDBJ databases">
        <title>Draft genome assembly of a fouling barnacle, Amphibalanus amphitrite (Darwin, 1854): The first reference genome for Thecostraca.</title>
        <authorList>
            <person name="Kim W."/>
        </authorList>
    </citation>
    <scope>NUCLEOTIDE SEQUENCE [LARGE SCALE GENOMIC DNA]</scope>
    <source>
        <strain evidence="3">SNU_AA5</strain>
        <tissue evidence="3">Soma without cirri and trophi</tissue>
    </source>
</reference>
<dbReference type="GO" id="GO:0048666">
    <property type="term" value="P:neuron development"/>
    <property type="evidence" value="ECO:0007669"/>
    <property type="project" value="UniProtKB-ARBA"/>
</dbReference>